<dbReference type="GO" id="GO:0008757">
    <property type="term" value="F:S-adenosylmethionine-dependent methyltransferase activity"/>
    <property type="evidence" value="ECO:0007669"/>
    <property type="project" value="InterPro"/>
</dbReference>
<proteinExistence type="predicted"/>
<dbReference type="CDD" id="cd02440">
    <property type="entry name" value="AdoMet_MTases"/>
    <property type="match status" value="1"/>
</dbReference>
<organism evidence="2 3">
    <name type="scientific">Cristinia sonorae</name>
    <dbReference type="NCBI Taxonomy" id="1940300"/>
    <lineage>
        <taxon>Eukaryota</taxon>
        <taxon>Fungi</taxon>
        <taxon>Dikarya</taxon>
        <taxon>Basidiomycota</taxon>
        <taxon>Agaricomycotina</taxon>
        <taxon>Agaricomycetes</taxon>
        <taxon>Agaricomycetidae</taxon>
        <taxon>Agaricales</taxon>
        <taxon>Pleurotineae</taxon>
        <taxon>Stephanosporaceae</taxon>
        <taxon>Cristinia</taxon>
    </lineage>
</organism>
<evidence type="ECO:0000313" key="2">
    <source>
        <dbReference type="EMBL" id="KAH8092174.1"/>
    </source>
</evidence>
<feature type="domain" description="Methyltransferase" evidence="1">
    <location>
        <begin position="25"/>
        <end position="86"/>
    </location>
</feature>
<dbReference type="Gene3D" id="3.40.50.150">
    <property type="entry name" value="Vaccinia Virus protein VP39"/>
    <property type="match status" value="1"/>
</dbReference>
<dbReference type="AlphaFoldDB" id="A0A8K0UIT3"/>
<protein>
    <recommendedName>
        <fullName evidence="1">Methyltransferase domain-containing protein</fullName>
    </recommendedName>
</protein>
<dbReference type="OrthoDB" id="2013972at2759"/>
<gene>
    <name evidence="2" type="ORF">BXZ70DRAFT_951500</name>
</gene>
<dbReference type="InterPro" id="IPR029063">
    <property type="entry name" value="SAM-dependent_MTases_sf"/>
</dbReference>
<sequence>MAQQFPHVRFDGLDIVPIATRYPPANVRFEMHDIAEPFRYANGTYDLVHGRSISMAVRDYPALVDEVARVLRPGGLFVGCEFNRIPAMAHGRDASTHLPLSSRFFDAVNQTLYFSKGILNVAPCISRILNASDHFDEVHQLRVEMPVGGDHFGTCFKGLLKMYVEGLKVVLLDAGWSRAQVDDLARGYLHEMEHIPGMVSIYHAVYARKRAV</sequence>
<evidence type="ECO:0000313" key="3">
    <source>
        <dbReference type="Proteomes" id="UP000813824"/>
    </source>
</evidence>
<name>A0A8K0UIT3_9AGAR</name>
<evidence type="ECO:0000259" key="1">
    <source>
        <dbReference type="Pfam" id="PF13847"/>
    </source>
</evidence>
<dbReference type="SUPFAM" id="SSF53335">
    <property type="entry name" value="S-adenosyl-L-methionine-dependent methyltransferases"/>
    <property type="match status" value="1"/>
</dbReference>
<reference evidence="2" key="1">
    <citation type="journal article" date="2021" name="New Phytol.">
        <title>Evolutionary innovations through gain and loss of genes in the ectomycorrhizal Boletales.</title>
        <authorList>
            <person name="Wu G."/>
            <person name="Miyauchi S."/>
            <person name="Morin E."/>
            <person name="Kuo A."/>
            <person name="Drula E."/>
            <person name="Varga T."/>
            <person name="Kohler A."/>
            <person name="Feng B."/>
            <person name="Cao Y."/>
            <person name="Lipzen A."/>
            <person name="Daum C."/>
            <person name="Hundley H."/>
            <person name="Pangilinan J."/>
            <person name="Johnson J."/>
            <person name="Barry K."/>
            <person name="LaButti K."/>
            <person name="Ng V."/>
            <person name="Ahrendt S."/>
            <person name="Min B."/>
            <person name="Choi I.G."/>
            <person name="Park H."/>
            <person name="Plett J.M."/>
            <person name="Magnuson J."/>
            <person name="Spatafora J.W."/>
            <person name="Nagy L.G."/>
            <person name="Henrissat B."/>
            <person name="Grigoriev I.V."/>
            <person name="Yang Z.L."/>
            <person name="Xu J."/>
            <person name="Martin F.M."/>
        </authorList>
    </citation>
    <scope>NUCLEOTIDE SEQUENCE</scope>
    <source>
        <strain evidence="2">KKN 215</strain>
    </source>
</reference>
<comment type="caution">
    <text evidence="2">The sequence shown here is derived from an EMBL/GenBank/DDBJ whole genome shotgun (WGS) entry which is preliminary data.</text>
</comment>
<accession>A0A8K0UIT3</accession>
<dbReference type="Pfam" id="PF13847">
    <property type="entry name" value="Methyltransf_31"/>
    <property type="match status" value="1"/>
</dbReference>
<keyword evidence="3" id="KW-1185">Reference proteome</keyword>
<dbReference type="Proteomes" id="UP000813824">
    <property type="component" value="Unassembled WGS sequence"/>
</dbReference>
<dbReference type="InterPro" id="IPR025714">
    <property type="entry name" value="Methyltranfer_dom"/>
</dbReference>
<dbReference type="EMBL" id="JAEVFJ010000033">
    <property type="protein sequence ID" value="KAH8092174.1"/>
    <property type="molecule type" value="Genomic_DNA"/>
</dbReference>